<dbReference type="InterPro" id="IPR000182">
    <property type="entry name" value="GNAT_dom"/>
</dbReference>
<dbReference type="KEGG" id="psyt:DSAG12_03925"/>
<dbReference type="Pfam" id="PF00583">
    <property type="entry name" value="Acetyltransf_1"/>
    <property type="match status" value="1"/>
</dbReference>
<dbReference type="RefSeq" id="WP_147665048.1">
    <property type="nucleotide sequence ID" value="NZ_CP042905.2"/>
</dbReference>
<feature type="domain" description="N-acetyltransferase" evidence="1">
    <location>
        <begin position="13"/>
        <end position="178"/>
    </location>
</feature>
<sequence length="178" mass="20297">MEKNITLKSGLELEIRIPTVEDAQAVLNFIDIISGESDNLTFGPGEFDISLEQEKNYFSKLKDDKDNIFVIGLIDGEIVCVSDMSTGRRKRMRHAGEIHISVQKKYWNMGIGRCVLSELIKWGKEIRKLRKINLDVKEGNVSAIYLYESLGFQEEGRISRGYQINGEFYTLIAMGLEL</sequence>
<dbReference type="GO" id="GO:0016747">
    <property type="term" value="F:acyltransferase activity, transferring groups other than amino-acyl groups"/>
    <property type="evidence" value="ECO:0007669"/>
    <property type="project" value="InterPro"/>
</dbReference>
<dbReference type="InterPro" id="IPR016181">
    <property type="entry name" value="Acyl_CoA_acyltransferase"/>
</dbReference>
<dbReference type="OrthoDB" id="120213at2157"/>
<organism evidence="2 3">
    <name type="scientific">Promethearchaeum syntrophicum</name>
    <dbReference type="NCBI Taxonomy" id="2594042"/>
    <lineage>
        <taxon>Archaea</taxon>
        <taxon>Promethearchaeati</taxon>
        <taxon>Promethearchaeota</taxon>
        <taxon>Promethearchaeia</taxon>
        <taxon>Promethearchaeales</taxon>
        <taxon>Promethearchaeaceae</taxon>
        <taxon>Promethearchaeum</taxon>
    </lineage>
</organism>
<protein>
    <submittedName>
        <fullName evidence="2">N-acetyltransferase family protein</fullName>
    </submittedName>
</protein>
<evidence type="ECO:0000313" key="2">
    <source>
        <dbReference type="EMBL" id="QEE18087.1"/>
    </source>
</evidence>
<proteinExistence type="predicted"/>
<dbReference type="AlphaFoldDB" id="A0A5B9DHH9"/>
<dbReference type="SUPFAM" id="SSF55729">
    <property type="entry name" value="Acyl-CoA N-acyltransferases (Nat)"/>
    <property type="match status" value="1"/>
</dbReference>
<dbReference type="Proteomes" id="UP000321408">
    <property type="component" value="Chromosome"/>
</dbReference>
<dbReference type="PANTHER" id="PTHR43415:SF3">
    <property type="entry name" value="GNAT-FAMILY ACETYLTRANSFERASE"/>
    <property type="match status" value="1"/>
</dbReference>
<dbReference type="EMBL" id="CP042905">
    <property type="protein sequence ID" value="QEE18087.1"/>
    <property type="molecule type" value="Genomic_DNA"/>
</dbReference>
<dbReference type="PANTHER" id="PTHR43415">
    <property type="entry name" value="SPERMIDINE N(1)-ACETYLTRANSFERASE"/>
    <property type="match status" value="1"/>
</dbReference>
<accession>A0A5B9DHH9</accession>
<evidence type="ECO:0000259" key="1">
    <source>
        <dbReference type="PROSITE" id="PS51186"/>
    </source>
</evidence>
<evidence type="ECO:0000313" key="3">
    <source>
        <dbReference type="Proteomes" id="UP000321408"/>
    </source>
</evidence>
<reference evidence="2 3" key="2">
    <citation type="journal article" date="2024" name="Int. J. Syst. Evol. Microbiol.">
        <title>Promethearchaeum syntrophicum gen. nov., sp. nov., an anaerobic, obligately syntrophic archaeon, the first isolate of the lineage 'Asgard' archaea, and proposal of the new archaeal phylum Promethearchaeota phyl. nov. and kingdom Promethearchaeati regn. nov.</title>
        <authorList>
            <person name="Imachi H."/>
            <person name="Nobu M.K."/>
            <person name="Kato S."/>
            <person name="Takaki Y."/>
            <person name="Miyazaki M."/>
            <person name="Miyata M."/>
            <person name="Ogawara M."/>
            <person name="Saito Y."/>
            <person name="Sakai S."/>
            <person name="Tahara Y.O."/>
            <person name="Takano Y."/>
            <person name="Tasumi E."/>
            <person name="Uematsu K."/>
            <person name="Yoshimura T."/>
            <person name="Itoh T."/>
            <person name="Ohkuma M."/>
            <person name="Takai K."/>
        </authorList>
    </citation>
    <scope>NUCLEOTIDE SEQUENCE [LARGE SCALE GENOMIC DNA]</scope>
    <source>
        <strain evidence="2 3">MK-D1</strain>
    </source>
</reference>
<keyword evidence="3" id="KW-1185">Reference proteome</keyword>
<reference evidence="2 3" key="1">
    <citation type="journal article" date="2020" name="Nature">
        <title>Isolation of an archaeon at the prokaryote-eukaryote interface.</title>
        <authorList>
            <person name="Imachi H."/>
            <person name="Nobu M.K."/>
            <person name="Nakahara N."/>
            <person name="Morono Y."/>
            <person name="Ogawara M."/>
            <person name="Takaki Y."/>
            <person name="Takano Y."/>
            <person name="Uematsu K."/>
            <person name="Ikuta T."/>
            <person name="Ito M."/>
            <person name="Matsui Y."/>
            <person name="Miyazaki M."/>
            <person name="Murata K."/>
            <person name="Saito Y."/>
            <person name="Sakai S."/>
            <person name="Song C."/>
            <person name="Tasumi E."/>
            <person name="Yamanaka Y."/>
            <person name="Yamaguchi T."/>
            <person name="Kamagata Y."/>
            <person name="Tamaki H."/>
            <person name="Takai K."/>
        </authorList>
    </citation>
    <scope>NUCLEOTIDE SEQUENCE [LARGE SCALE GENOMIC DNA]</scope>
    <source>
        <strain evidence="2 3">MK-D1</strain>
    </source>
</reference>
<name>A0A5B9DHH9_9ARCH</name>
<gene>
    <name evidence="2" type="ORF">DSAG12_03925</name>
</gene>
<dbReference type="GeneID" id="41331890"/>
<dbReference type="Gene3D" id="3.40.630.30">
    <property type="match status" value="1"/>
</dbReference>
<dbReference type="PROSITE" id="PS51186">
    <property type="entry name" value="GNAT"/>
    <property type="match status" value="1"/>
</dbReference>